<sequence length="352" mass="40536">MIQFQTGNILKATSQALVNTVNCEGYMGKGIAYQFKLEYPKNNMLYEQACRSGQMRIGKVLPVREDSDKIIINFPTKDKWRQKSKYYFIEEGLKDLKSVVQDWKIKSIAIPPLGCGNGGLDWAKVKEMLIQELEGFALDKEIIIYEPSNIIQKLKVKTPPKLNTSHLVLMSLKNSLTRFNKTRLQKSAFLINYLSGQHYFQFEAHHFGPYAHSLEILSKQIKEYQDYYNFDTIKAYDHAKSVLISDSTIQKEKFLEPFLKEATRITNSISSDKELELISSLLYLIEIDDLITKAELVEKFKSWSQRKAESFTLEEIHDGLKKTLSLGLIQDELYGISKSTKDSLSHISLKYS</sequence>
<keyword evidence="4" id="KW-1185">Reference proteome</keyword>
<feature type="domain" description="Macro" evidence="2">
    <location>
        <begin position="1"/>
        <end position="188"/>
    </location>
</feature>
<dbReference type="InterPro" id="IPR043472">
    <property type="entry name" value="Macro_dom-like"/>
</dbReference>
<evidence type="ECO:0000259" key="2">
    <source>
        <dbReference type="PROSITE" id="PS51154"/>
    </source>
</evidence>
<reference evidence="3 4" key="1">
    <citation type="submission" date="2016-01" db="EMBL/GenBank/DDBJ databases">
        <title>Genome sequencing of Roseivirga echinicomitans KMM 6058.</title>
        <authorList>
            <person name="Selvaratnam C."/>
            <person name="Thevarajoo S."/>
            <person name="Goh K.M."/>
            <person name="Ee R."/>
            <person name="Chan K.-G."/>
            <person name="Chong C.S."/>
        </authorList>
    </citation>
    <scope>NUCLEOTIDE SEQUENCE [LARGE SCALE GENOMIC DNA]</scope>
    <source>
        <strain evidence="3 4">KMM 6058</strain>
    </source>
</reference>
<dbReference type="SMART" id="SM00506">
    <property type="entry name" value="A1pp"/>
    <property type="match status" value="1"/>
</dbReference>
<dbReference type="InterPro" id="IPR050892">
    <property type="entry name" value="ADP-ribose_metab_enzymes"/>
</dbReference>
<gene>
    <name evidence="3" type="ORF">AWN68_02485</name>
</gene>
<dbReference type="OrthoDB" id="9780211at2"/>
<dbReference type="STRING" id="296218.AWN68_02485"/>
<dbReference type="CDD" id="cd02901">
    <property type="entry name" value="Macro_Poa1p-like"/>
    <property type="match status" value="1"/>
</dbReference>
<evidence type="ECO:0000313" key="4">
    <source>
        <dbReference type="Proteomes" id="UP000075615"/>
    </source>
</evidence>
<dbReference type="PROSITE" id="PS51154">
    <property type="entry name" value="MACRO"/>
    <property type="match status" value="1"/>
</dbReference>
<dbReference type="PANTHER" id="PTHR12521">
    <property type="entry name" value="PROTEIN C6ORF130"/>
    <property type="match status" value="1"/>
</dbReference>
<accession>A0A150XY81</accession>
<name>A0A150XY81_9BACT</name>
<dbReference type="Pfam" id="PF01661">
    <property type="entry name" value="Macro"/>
    <property type="match status" value="1"/>
</dbReference>
<evidence type="ECO:0000256" key="1">
    <source>
        <dbReference type="ARBA" id="ARBA00035885"/>
    </source>
</evidence>
<proteinExistence type="predicted"/>
<dbReference type="Proteomes" id="UP000075615">
    <property type="component" value="Unassembled WGS sequence"/>
</dbReference>
<organism evidence="3 4">
    <name type="scientific">Roseivirga echinicomitans</name>
    <dbReference type="NCBI Taxonomy" id="296218"/>
    <lineage>
        <taxon>Bacteria</taxon>
        <taxon>Pseudomonadati</taxon>
        <taxon>Bacteroidota</taxon>
        <taxon>Cytophagia</taxon>
        <taxon>Cytophagales</taxon>
        <taxon>Roseivirgaceae</taxon>
        <taxon>Roseivirga</taxon>
    </lineage>
</organism>
<comment type="catalytic activity">
    <reaction evidence="1">
        <text>an N-(ADP-alpha-D-ribosyl)-thymidine in DNA + H2O = a thymidine in DNA + ADP-D-ribose</text>
        <dbReference type="Rhea" id="RHEA:71655"/>
        <dbReference type="Rhea" id="RHEA-COMP:13556"/>
        <dbReference type="Rhea" id="RHEA-COMP:18051"/>
        <dbReference type="ChEBI" id="CHEBI:15377"/>
        <dbReference type="ChEBI" id="CHEBI:57967"/>
        <dbReference type="ChEBI" id="CHEBI:137386"/>
        <dbReference type="ChEBI" id="CHEBI:191199"/>
    </reaction>
    <physiologicalReaction direction="left-to-right" evidence="1">
        <dbReference type="Rhea" id="RHEA:71656"/>
    </physiologicalReaction>
</comment>
<protein>
    <recommendedName>
        <fullName evidence="2">Macro domain-containing protein</fullName>
    </recommendedName>
</protein>
<comment type="caution">
    <text evidence="3">The sequence shown here is derived from an EMBL/GenBank/DDBJ whole genome shotgun (WGS) entry which is preliminary data.</text>
</comment>
<dbReference type="PANTHER" id="PTHR12521:SF0">
    <property type="entry name" value="ADP-RIBOSE GLYCOHYDROLASE OARD1"/>
    <property type="match status" value="1"/>
</dbReference>
<dbReference type="EMBL" id="LRDB01000001">
    <property type="protein sequence ID" value="KYG83693.1"/>
    <property type="molecule type" value="Genomic_DNA"/>
</dbReference>
<dbReference type="GO" id="GO:0140291">
    <property type="term" value="P:peptidyl-glutamate ADP-deribosylation"/>
    <property type="evidence" value="ECO:0007669"/>
    <property type="project" value="TreeGrafter"/>
</dbReference>
<dbReference type="AlphaFoldDB" id="A0A150XY81"/>
<dbReference type="InterPro" id="IPR002589">
    <property type="entry name" value="Macro_dom"/>
</dbReference>
<dbReference type="SUPFAM" id="SSF52949">
    <property type="entry name" value="Macro domain-like"/>
    <property type="match status" value="1"/>
</dbReference>
<evidence type="ECO:0000313" key="3">
    <source>
        <dbReference type="EMBL" id="KYG83693.1"/>
    </source>
</evidence>
<dbReference type="Gene3D" id="3.40.220.10">
    <property type="entry name" value="Leucine Aminopeptidase, subunit E, domain 1"/>
    <property type="match status" value="1"/>
</dbReference>
<dbReference type="RefSeq" id="WP_068410968.1">
    <property type="nucleotide sequence ID" value="NZ_LRDB01000001.1"/>
</dbReference>